<dbReference type="EMBL" id="CAXLJM020000015">
    <property type="protein sequence ID" value="CAL8081426.1"/>
    <property type="molecule type" value="Genomic_DNA"/>
</dbReference>
<evidence type="ECO:0000313" key="3">
    <source>
        <dbReference type="Proteomes" id="UP001642540"/>
    </source>
</evidence>
<sequence>MGDRFSISSFVQPSRLRRTASARQPHESILNHTMSQESTLRRRNSATGRSDFGSTLSIVPRAATIGPRRGTTPLKTDNPPKPTLTAEQKLAILDRLESGNYIRGRGIAQFHEEYRLDAESKANACKQNLATAFAKLDNVTPIAGATGGHNEANLVTTDWTDVEAIEENYSQLPVYIKEFDQLLVMQETLRRDCALAGEKRGNVKFAKTVIQSKIVPVVTKMNKTLVKLERMLKAPNADFDMLKLFKLEATDQNGNANSLPCDIKQHKKAIQAISKVPELLDRLNRIKEFITEHEQKPMDYTLKMKDMAKMDALEEMLRELNTKTRQQSDLLKKMNLLGKDGPDSNTSSDSLGDFFDGLSDVSSPSPKALNNLSG</sequence>
<comment type="caution">
    <text evidence="2">The sequence shown here is derived from an EMBL/GenBank/DDBJ whole genome shotgun (WGS) entry which is preliminary data.</text>
</comment>
<accession>A0ABP1PXC8</accession>
<keyword evidence="3" id="KW-1185">Reference proteome</keyword>
<protein>
    <submittedName>
        <fullName evidence="2">Uncharacterized protein</fullName>
    </submittedName>
</protein>
<feature type="compositionally biased region" description="Polar residues" evidence="1">
    <location>
        <begin position="360"/>
        <end position="374"/>
    </location>
</feature>
<dbReference type="Proteomes" id="UP001642540">
    <property type="component" value="Unassembled WGS sequence"/>
</dbReference>
<organism evidence="2 3">
    <name type="scientific">Orchesella dallaii</name>
    <dbReference type="NCBI Taxonomy" id="48710"/>
    <lineage>
        <taxon>Eukaryota</taxon>
        <taxon>Metazoa</taxon>
        <taxon>Ecdysozoa</taxon>
        <taxon>Arthropoda</taxon>
        <taxon>Hexapoda</taxon>
        <taxon>Collembola</taxon>
        <taxon>Entomobryomorpha</taxon>
        <taxon>Entomobryoidea</taxon>
        <taxon>Orchesellidae</taxon>
        <taxon>Orchesellinae</taxon>
        <taxon>Orchesella</taxon>
    </lineage>
</organism>
<name>A0ABP1PXC8_9HEXA</name>
<reference evidence="2 3" key="1">
    <citation type="submission" date="2024-08" db="EMBL/GenBank/DDBJ databases">
        <authorList>
            <person name="Cucini C."/>
            <person name="Frati F."/>
        </authorList>
    </citation>
    <scope>NUCLEOTIDE SEQUENCE [LARGE SCALE GENOMIC DNA]</scope>
</reference>
<feature type="region of interest" description="Disordered" evidence="1">
    <location>
        <begin position="34"/>
        <end position="53"/>
    </location>
</feature>
<gene>
    <name evidence="2" type="ORF">ODALV1_LOCUS4908</name>
</gene>
<evidence type="ECO:0000313" key="2">
    <source>
        <dbReference type="EMBL" id="CAL8081426.1"/>
    </source>
</evidence>
<feature type="region of interest" description="Disordered" evidence="1">
    <location>
        <begin position="61"/>
        <end position="84"/>
    </location>
</feature>
<proteinExistence type="predicted"/>
<feature type="region of interest" description="Disordered" evidence="1">
    <location>
        <begin position="332"/>
        <end position="374"/>
    </location>
</feature>
<evidence type="ECO:0000256" key="1">
    <source>
        <dbReference type="SAM" id="MobiDB-lite"/>
    </source>
</evidence>